<dbReference type="InterPro" id="IPR050218">
    <property type="entry name" value="LptD"/>
</dbReference>
<dbReference type="STRING" id="1123291.SAMN04490355_103645"/>
<dbReference type="EMBL" id="FOTS01000036">
    <property type="protein sequence ID" value="SFM05504.1"/>
    <property type="molecule type" value="Genomic_DNA"/>
</dbReference>
<dbReference type="PANTHER" id="PTHR30189:SF1">
    <property type="entry name" value="LPS-ASSEMBLY PROTEIN LPTD"/>
    <property type="match status" value="1"/>
</dbReference>
<dbReference type="PANTHER" id="PTHR30189">
    <property type="entry name" value="LPS-ASSEMBLY PROTEIN"/>
    <property type="match status" value="1"/>
</dbReference>
<keyword evidence="1" id="KW-0732">Signal</keyword>
<reference evidence="3" key="1">
    <citation type="submission" date="2016-10" db="EMBL/GenBank/DDBJ databases">
        <authorList>
            <person name="Varghese N."/>
            <person name="Submissions S."/>
        </authorList>
    </citation>
    <scope>NUCLEOTIDE SEQUENCE [LARGE SCALE GENOMIC DNA]</scope>
    <source>
        <strain evidence="3">DSM 13327</strain>
    </source>
</reference>
<dbReference type="Gene3D" id="2.60.450.10">
    <property type="entry name" value="Lipopolysaccharide (LPS) transport protein A like domain"/>
    <property type="match status" value="1"/>
</dbReference>
<organism evidence="2 3">
    <name type="scientific">Pelosinus propionicus DSM 13327</name>
    <dbReference type="NCBI Taxonomy" id="1123291"/>
    <lineage>
        <taxon>Bacteria</taxon>
        <taxon>Bacillati</taxon>
        <taxon>Bacillota</taxon>
        <taxon>Negativicutes</taxon>
        <taxon>Selenomonadales</taxon>
        <taxon>Sporomusaceae</taxon>
        <taxon>Pelosinus</taxon>
    </lineage>
</organism>
<accession>A0A1I4MQG7</accession>
<dbReference type="RefSeq" id="WP_090940211.1">
    <property type="nucleotide sequence ID" value="NZ_FOTS01000036.1"/>
</dbReference>
<feature type="chain" id="PRO_5011756588" evidence="1">
    <location>
        <begin position="26"/>
        <end position="473"/>
    </location>
</feature>
<dbReference type="Proteomes" id="UP000199520">
    <property type="component" value="Unassembled WGS sequence"/>
</dbReference>
<evidence type="ECO:0000256" key="1">
    <source>
        <dbReference type="SAM" id="SignalP"/>
    </source>
</evidence>
<name>A0A1I4MQG7_9FIRM</name>
<feature type="signal peptide" evidence="1">
    <location>
        <begin position="1"/>
        <end position="25"/>
    </location>
</feature>
<gene>
    <name evidence="2" type="ORF">SAMN04490355_103645</name>
</gene>
<evidence type="ECO:0000313" key="2">
    <source>
        <dbReference type="EMBL" id="SFM05504.1"/>
    </source>
</evidence>
<dbReference type="GO" id="GO:1990351">
    <property type="term" value="C:transporter complex"/>
    <property type="evidence" value="ECO:0007669"/>
    <property type="project" value="TreeGrafter"/>
</dbReference>
<dbReference type="AlphaFoldDB" id="A0A1I4MQG7"/>
<protein>
    <submittedName>
        <fullName evidence="2">LPS-assembly protein</fullName>
    </submittedName>
</protein>
<proteinExistence type="predicted"/>
<evidence type="ECO:0000313" key="3">
    <source>
        <dbReference type="Proteomes" id="UP000199520"/>
    </source>
</evidence>
<keyword evidence="3" id="KW-1185">Reference proteome</keyword>
<sequence>MQIKKMMVCISVFMLISNSSLIGQAADKKENKVDNTAVDSKDKTASKSEAKVPIVIEGDELSFSEETGEVFAKGNVVVKQNADTLLTDAMRGNSKNTEIWIDGKATLQQPERELVGTGTHYNYTTRLGNMNHVTGLVGKDHITSNNLEFYPEKLVAHDSTATRCPAIVPDYHMSADKIEIWPGDKMIAYNAKFWIKKMMIYSMPKYQTSLKADKEQNSPFPRIHYHSGDGLTISQYLEYPFDNRLSAFADVSYYSKHGFKPKYGFISTQKGYKLELYKSEEENSDDEWIKKEPELLFTLDPVKVGKVKAYFTASTGKWTEGNISGWRQDYNLSFKRNPIQLSKVVSLNLGTGFERIDYGYNNSSNNILSFNTNLTAKPNDRLEAWLGYAYHGQSGTSVYEYDKIDSNSEINGGFMYKLDKMNSIGISMNYEMDPSNFKDLDYTWRRNLHCLQADITYRAKRGHVNVKISAIEW</sequence>
<dbReference type="OrthoDB" id="1629906at2"/>
<dbReference type="GO" id="GO:0009279">
    <property type="term" value="C:cell outer membrane"/>
    <property type="evidence" value="ECO:0007669"/>
    <property type="project" value="TreeGrafter"/>
</dbReference>